<proteinExistence type="predicted"/>
<evidence type="ECO:0000313" key="2">
    <source>
        <dbReference type="Proteomes" id="UP001164929"/>
    </source>
</evidence>
<reference evidence="1" key="1">
    <citation type="journal article" date="2023" name="Mol. Ecol. Resour.">
        <title>Chromosome-level genome assembly of a triploid poplar Populus alba 'Berolinensis'.</title>
        <authorList>
            <person name="Chen S."/>
            <person name="Yu Y."/>
            <person name="Wang X."/>
            <person name="Wang S."/>
            <person name="Zhang T."/>
            <person name="Zhou Y."/>
            <person name="He R."/>
            <person name="Meng N."/>
            <person name="Wang Y."/>
            <person name="Liu W."/>
            <person name="Liu Z."/>
            <person name="Liu J."/>
            <person name="Guo Q."/>
            <person name="Huang H."/>
            <person name="Sederoff R.R."/>
            <person name="Wang G."/>
            <person name="Qu G."/>
            <person name="Chen S."/>
        </authorList>
    </citation>
    <scope>NUCLEOTIDE SEQUENCE</scope>
    <source>
        <strain evidence="1">SC-2020</strain>
    </source>
</reference>
<dbReference type="EMBL" id="JAQIZT010000014">
    <property type="protein sequence ID" value="KAJ6972330.1"/>
    <property type="molecule type" value="Genomic_DNA"/>
</dbReference>
<keyword evidence="2" id="KW-1185">Reference proteome</keyword>
<evidence type="ECO:0000313" key="1">
    <source>
        <dbReference type="EMBL" id="KAJ6972330.1"/>
    </source>
</evidence>
<dbReference type="AlphaFoldDB" id="A0AAD6LS68"/>
<comment type="caution">
    <text evidence="1">The sequence shown here is derived from an EMBL/GenBank/DDBJ whole genome shotgun (WGS) entry which is preliminary data.</text>
</comment>
<organism evidence="1 2">
    <name type="scientific">Populus alba x Populus x berolinensis</name>
    <dbReference type="NCBI Taxonomy" id="444605"/>
    <lineage>
        <taxon>Eukaryota</taxon>
        <taxon>Viridiplantae</taxon>
        <taxon>Streptophyta</taxon>
        <taxon>Embryophyta</taxon>
        <taxon>Tracheophyta</taxon>
        <taxon>Spermatophyta</taxon>
        <taxon>Magnoliopsida</taxon>
        <taxon>eudicotyledons</taxon>
        <taxon>Gunneridae</taxon>
        <taxon>Pentapetalae</taxon>
        <taxon>rosids</taxon>
        <taxon>fabids</taxon>
        <taxon>Malpighiales</taxon>
        <taxon>Salicaceae</taxon>
        <taxon>Saliceae</taxon>
        <taxon>Populus</taxon>
    </lineage>
</organism>
<sequence length="136" mass="15699">MDWLLPRKVSTDDINYLTQFSWTAEADTITLKSTKNRSTDDLELILRPIATIIQLILRLSLTRATYQVNFSETLTEQSGWVDFVPCWDFGLSPSLYTPQALDAPLSFERTVSQKTKPHPGKRKQKKLYQVVLHSRK</sequence>
<dbReference type="Proteomes" id="UP001164929">
    <property type="component" value="Chromosome 14"/>
</dbReference>
<name>A0AAD6LS68_9ROSI</name>
<gene>
    <name evidence="1" type="ORF">NC653_032798</name>
</gene>
<protein>
    <submittedName>
        <fullName evidence="1">Uncharacterized protein</fullName>
    </submittedName>
</protein>
<accession>A0AAD6LS68</accession>